<dbReference type="Proteomes" id="UP000243579">
    <property type="component" value="Unassembled WGS sequence"/>
</dbReference>
<keyword evidence="3" id="KW-1185">Reference proteome</keyword>
<feature type="compositionally biased region" description="Basic and acidic residues" evidence="1">
    <location>
        <begin position="40"/>
        <end position="65"/>
    </location>
</feature>
<feature type="region of interest" description="Disordered" evidence="1">
    <location>
        <begin position="37"/>
        <end position="68"/>
    </location>
</feature>
<proteinExistence type="predicted"/>
<evidence type="ECO:0000313" key="3">
    <source>
        <dbReference type="Proteomes" id="UP000243579"/>
    </source>
</evidence>
<dbReference type="AlphaFoldDB" id="A0A1V9ZKE0"/>
<dbReference type="OrthoDB" id="74070at2759"/>
<comment type="caution">
    <text evidence="2">The sequence shown here is derived from an EMBL/GenBank/DDBJ whole genome shotgun (WGS) entry which is preliminary data.</text>
</comment>
<dbReference type="EMBL" id="JNBR01000084">
    <property type="protein sequence ID" value="OQR98452.1"/>
    <property type="molecule type" value="Genomic_DNA"/>
</dbReference>
<sequence>MSDDDSDSEEVLFSAQGPAYPGQKLRRVREIFLSRPQFEPSRRKSACDALPRTRQDVDGRRRSEPGLRTVEITTSEDDSADDFTKFFGNQAEDDPQTEKRSRELADALTRAHKLCARPATSINISIDEHIGALENRAAVLESQSALEPDLVSSTVKELERSHSLECEALRLAVAQHQASTKAALRRLESDFLQQVDQLRIRLAQSMRAEESQAHARMAATATQLRHRLDQAARPQRLPRLASKPAKATTGEYCRPKGPSVDDIPRGLATLPPLPAMNRRVESKLAACSPGMLARVARLGRPKIDAPPEWPQAPQSPHRRHPSHWDRGCVGAGSMDNCRGRVSREDNNLAPLNGRFLRPDEERELRALKNSLGLATAWMEMAME</sequence>
<feature type="region of interest" description="Disordered" evidence="1">
    <location>
        <begin position="244"/>
        <end position="265"/>
    </location>
</feature>
<evidence type="ECO:0000313" key="2">
    <source>
        <dbReference type="EMBL" id="OQR98452.1"/>
    </source>
</evidence>
<feature type="compositionally biased region" description="Acidic residues" evidence="1">
    <location>
        <begin position="1"/>
        <end position="10"/>
    </location>
</feature>
<organism evidence="2 3">
    <name type="scientific">Achlya hypogyna</name>
    <name type="common">Oomycete</name>
    <name type="synonym">Protoachlya hypogyna</name>
    <dbReference type="NCBI Taxonomy" id="1202772"/>
    <lineage>
        <taxon>Eukaryota</taxon>
        <taxon>Sar</taxon>
        <taxon>Stramenopiles</taxon>
        <taxon>Oomycota</taxon>
        <taxon>Saprolegniomycetes</taxon>
        <taxon>Saprolegniales</taxon>
        <taxon>Achlyaceae</taxon>
        <taxon>Achlya</taxon>
    </lineage>
</organism>
<reference evidence="2 3" key="1">
    <citation type="journal article" date="2014" name="Genome Biol. Evol.">
        <title>The secreted proteins of Achlya hypogyna and Thraustotheca clavata identify the ancestral oomycete secretome and reveal gene acquisitions by horizontal gene transfer.</title>
        <authorList>
            <person name="Misner I."/>
            <person name="Blouin N."/>
            <person name="Leonard G."/>
            <person name="Richards T.A."/>
            <person name="Lane C.E."/>
        </authorList>
    </citation>
    <scope>NUCLEOTIDE SEQUENCE [LARGE SCALE GENOMIC DNA]</scope>
    <source>
        <strain evidence="2 3">ATCC 48635</strain>
    </source>
</reference>
<feature type="region of interest" description="Disordered" evidence="1">
    <location>
        <begin position="1"/>
        <end position="20"/>
    </location>
</feature>
<evidence type="ECO:0000256" key="1">
    <source>
        <dbReference type="SAM" id="MobiDB-lite"/>
    </source>
</evidence>
<name>A0A1V9ZKE0_ACHHY</name>
<gene>
    <name evidence="2" type="ORF">ACHHYP_08598</name>
</gene>
<protein>
    <submittedName>
        <fullName evidence="2">Uncharacterized protein</fullName>
    </submittedName>
</protein>
<accession>A0A1V9ZKE0</accession>